<name>A0A117QB53_STRCK</name>
<evidence type="ECO:0000256" key="2">
    <source>
        <dbReference type="ARBA" id="ARBA00022692"/>
    </source>
</evidence>
<evidence type="ECO:0000256" key="4">
    <source>
        <dbReference type="ARBA" id="ARBA00023136"/>
    </source>
</evidence>
<protein>
    <recommendedName>
        <fullName evidence="6">Transport permease protein</fullName>
    </recommendedName>
</protein>
<proteinExistence type="inferred from homology"/>
<keyword evidence="9" id="KW-1185">Reference proteome</keyword>
<dbReference type="Pfam" id="PF01061">
    <property type="entry name" value="ABC2_membrane"/>
    <property type="match status" value="1"/>
</dbReference>
<evidence type="ECO:0000313" key="8">
    <source>
        <dbReference type="EMBL" id="KUN18672.1"/>
    </source>
</evidence>
<organism evidence="8 9">
    <name type="scientific">Streptomyces corchorusii</name>
    <name type="common">Streptomyces chibaensis</name>
    <dbReference type="NCBI Taxonomy" id="1903"/>
    <lineage>
        <taxon>Bacteria</taxon>
        <taxon>Bacillati</taxon>
        <taxon>Actinomycetota</taxon>
        <taxon>Actinomycetes</taxon>
        <taxon>Kitasatosporales</taxon>
        <taxon>Streptomycetaceae</taxon>
        <taxon>Streptomyces</taxon>
    </lineage>
</organism>
<keyword evidence="6" id="KW-1003">Cell membrane</keyword>
<gene>
    <name evidence="8" type="ORF">AQJ11_33305</name>
</gene>
<dbReference type="GO" id="GO:0140359">
    <property type="term" value="F:ABC-type transporter activity"/>
    <property type="evidence" value="ECO:0007669"/>
    <property type="project" value="InterPro"/>
</dbReference>
<feature type="transmembrane region" description="Helical" evidence="6">
    <location>
        <begin position="27"/>
        <end position="47"/>
    </location>
</feature>
<dbReference type="PANTHER" id="PTHR43229">
    <property type="entry name" value="NODULATION PROTEIN J"/>
    <property type="match status" value="1"/>
</dbReference>
<comment type="caution">
    <text evidence="8">The sequence shown here is derived from an EMBL/GenBank/DDBJ whole genome shotgun (WGS) entry which is preliminary data.</text>
</comment>
<dbReference type="GO" id="GO:0046677">
    <property type="term" value="P:response to antibiotic"/>
    <property type="evidence" value="ECO:0007669"/>
    <property type="project" value="UniProtKB-KW"/>
</dbReference>
<feature type="transmembrane region" description="Helical" evidence="6">
    <location>
        <begin position="102"/>
        <end position="128"/>
    </location>
</feature>
<comment type="subcellular location">
    <subcellularLocation>
        <location evidence="6">Cell membrane</location>
        <topology evidence="6">Multi-pass membrane protein</topology>
    </subcellularLocation>
    <subcellularLocation>
        <location evidence="1">Membrane</location>
        <topology evidence="1">Multi-pass membrane protein</topology>
    </subcellularLocation>
</comment>
<dbReference type="RefSeq" id="WP_059265665.1">
    <property type="nucleotide sequence ID" value="NZ_KQ948365.1"/>
</dbReference>
<accession>A0A117QB53</accession>
<comment type="similarity">
    <text evidence="6">Belongs to the ABC-2 integral membrane protein family.</text>
</comment>
<feature type="transmembrane region" description="Helical" evidence="6">
    <location>
        <begin position="59"/>
        <end position="81"/>
    </location>
</feature>
<keyword evidence="5" id="KW-0046">Antibiotic resistance</keyword>
<dbReference type="EMBL" id="LMWP01000042">
    <property type="protein sequence ID" value="KUN18672.1"/>
    <property type="molecule type" value="Genomic_DNA"/>
</dbReference>
<feature type="transmembrane region" description="Helical" evidence="6">
    <location>
        <begin position="140"/>
        <end position="162"/>
    </location>
</feature>
<feature type="transmembrane region" description="Helical" evidence="6">
    <location>
        <begin position="238"/>
        <end position="257"/>
    </location>
</feature>
<dbReference type="GO" id="GO:0043190">
    <property type="term" value="C:ATP-binding cassette (ABC) transporter complex"/>
    <property type="evidence" value="ECO:0007669"/>
    <property type="project" value="InterPro"/>
</dbReference>
<feature type="domain" description="ABC transmembrane type-2" evidence="7">
    <location>
        <begin position="27"/>
        <end position="263"/>
    </location>
</feature>
<dbReference type="InterPro" id="IPR013525">
    <property type="entry name" value="ABC2_TM"/>
</dbReference>
<dbReference type="InterPro" id="IPR000412">
    <property type="entry name" value="ABC_2_transport"/>
</dbReference>
<evidence type="ECO:0000256" key="3">
    <source>
        <dbReference type="ARBA" id="ARBA00022989"/>
    </source>
</evidence>
<evidence type="ECO:0000259" key="7">
    <source>
        <dbReference type="PROSITE" id="PS51012"/>
    </source>
</evidence>
<dbReference type="PROSITE" id="PS51012">
    <property type="entry name" value="ABC_TM2"/>
    <property type="match status" value="1"/>
</dbReference>
<dbReference type="PIRSF" id="PIRSF006648">
    <property type="entry name" value="DrrB"/>
    <property type="match status" value="1"/>
</dbReference>
<keyword evidence="6" id="KW-0813">Transport</keyword>
<evidence type="ECO:0000313" key="9">
    <source>
        <dbReference type="Proteomes" id="UP000053398"/>
    </source>
</evidence>
<reference evidence="8 9" key="1">
    <citation type="submission" date="2015-10" db="EMBL/GenBank/DDBJ databases">
        <title>Draft genome sequence of Streptomyces corchorusii DSM 40340, type strain for the species Streptomyces corchorusii.</title>
        <authorList>
            <person name="Ruckert C."/>
            <person name="Winkler A."/>
            <person name="Kalinowski J."/>
            <person name="Kampfer P."/>
            <person name="Glaeser S."/>
        </authorList>
    </citation>
    <scope>NUCLEOTIDE SEQUENCE [LARGE SCALE GENOMIC DNA]</scope>
    <source>
        <strain evidence="8 9">DSM 40340</strain>
    </source>
</reference>
<dbReference type="InterPro" id="IPR047817">
    <property type="entry name" value="ABC2_TM_bact-type"/>
</dbReference>
<keyword evidence="3 6" id="KW-1133">Transmembrane helix</keyword>
<dbReference type="Proteomes" id="UP000053398">
    <property type="component" value="Unassembled WGS sequence"/>
</dbReference>
<evidence type="ECO:0000256" key="5">
    <source>
        <dbReference type="ARBA" id="ARBA00023251"/>
    </source>
</evidence>
<keyword evidence="2 6" id="KW-0812">Transmembrane</keyword>
<evidence type="ECO:0000256" key="6">
    <source>
        <dbReference type="RuleBase" id="RU361157"/>
    </source>
</evidence>
<evidence type="ECO:0000256" key="1">
    <source>
        <dbReference type="ARBA" id="ARBA00004141"/>
    </source>
</evidence>
<dbReference type="AlphaFoldDB" id="A0A117QB53"/>
<dbReference type="InterPro" id="IPR051784">
    <property type="entry name" value="Nod_factor_ABC_transporter"/>
</dbReference>
<feature type="transmembrane region" description="Helical" evidence="6">
    <location>
        <begin position="169"/>
        <end position="189"/>
    </location>
</feature>
<sequence length="266" mass="28155">MNALIRVGREGTDLAWRNLLHLRRTPTALMGNLVEPVMFALLIGYVFGNSLGGAAYREYMVAGLLAQTVTFSTAVTALGLAKDLQEGTVDRFRALPISRAALLLGRTVADLTTCFAGVLVTSLCGLALGWRPHSGMLHALAGYALVVLFAFAMSWVGAFIGVVAPNVQVAASLGLIWMFPASFVSSGYVSTASLPGPLATVAAWSPITALSNALREQFGTPVPAGFSRPHGWPVDHPAPYLLLWSAGLIAVFTTLATSRFHSKTRA</sequence>
<dbReference type="PANTHER" id="PTHR43229:SF2">
    <property type="entry name" value="NODULATION PROTEIN J"/>
    <property type="match status" value="1"/>
</dbReference>
<keyword evidence="4 6" id="KW-0472">Membrane</keyword>